<keyword evidence="5 8" id="KW-1133">Transmembrane helix</keyword>
<feature type="transmembrane region" description="Helical" evidence="8">
    <location>
        <begin position="365"/>
        <end position="385"/>
    </location>
</feature>
<dbReference type="InterPro" id="IPR051788">
    <property type="entry name" value="MFS_Transporter"/>
</dbReference>
<accession>E0I8T3</accession>
<dbReference type="eggNOG" id="COG0738">
    <property type="taxonomic scope" value="Bacteria"/>
</dbReference>
<dbReference type="Gene3D" id="1.20.1250.20">
    <property type="entry name" value="MFS general substrate transporter like domains"/>
    <property type="match status" value="2"/>
</dbReference>
<feature type="transmembrane region" description="Helical" evidence="8">
    <location>
        <begin position="45"/>
        <end position="63"/>
    </location>
</feature>
<keyword evidence="7" id="KW-0175">Coiled coil</keyword>
<dbReference type="InterPro" id="IPR036259">
    <property type="entry name" value="MFS_trans_sf"/>
</dbReference>
<dbReference type="Pfam" id="PF07690">
    <property type="entry name" value="MFS_1"/>
    <property type="match status" value="1"/>
</dbReference>
<dbReference type="GO" id="GO:0022857">
    <property type="term" value="F:transmembrane transporter activity"/>
    <property type="evidence" value="ECO:0007669"/>
    <property type="project" value="InterPro"/>
</dbReference>
<comment type="subcellular location">
    <subcellularLocation>
        <location evidence="1">Cell membrane</location>
        <topology evidence="1">Multi-pass membrane protein</topology>
    </subcellularLocation>
</comment>
<dbReference type="PROSITE" id="PS50850">
    <property type="entry name" value="MFS"/>
    <property type="match status" value="1"/>
</dbReference>
<dbReference type="InterPro" id="IPR011701">
    <property type="entry name" value="MFS"/>
</dbReference>
<name>E0I8T3_9BACL</name>
<comment type="similarity">
    <text evidence="2">Belongs to the major facilitator superfamily.</text>
</comment>
<evidence type="ECO:0000256" key="8">
    <source>
        <dbReference type="SAM" id="Phobius"/>
    </source>
</evidence>
<evidence type="ECO:0000256" key="1">
    <source>
        <dbReference type="ARBA" id="ARBA00004651"/>
    </source>
</evidence>
<evidence type="ECO:0000256" key="2">
    <source>
        <dbReference type="ARBA" id="ARBA00008335"/>
    </source>
</evidence>
<feature type="transmembrane region" description="Helical" evidence="8">
    <location>
        <begin position="134"/>
        <end position="151"/>
    </location>
</feature>
<dbReference type="EMBL" id="AEDD01000005">
    <property type="protein sequence ID" value="EFM10817.1"/>
    <property type="molecule type" value="Genomic_DNA"/>
</dbReference>
<gene>
    <name evidence="10" type="ORF">PaecuDRAFT_2064</name>
</gene>
<keyword evidence="3" id="KW-0813">Transport</keyword>
<dbReference type="RefSeq" id="WP_006038067.1">
    <property type="nucleotide sequence ID" value="NZ_AEDD01000005.1"/>
</dbReference>
<dbReference type="SUPFAM" id="SSF103473">
    <property type="entry name" value="MFS general substrate transporter"/>
    <property type="match status" value="1"/>
</dbReference>
<feature type="transmembrane region" description="Helical" evidence="8">
    <location>
        <begin position="210"/>
        <end position="233"/>
    </location>
</feature>
<dbReference type="InterPro" id="IPR020846">
    <property type="entry name" value="MFS_dom"/>
</dbReference>
<dbReference type="GO" id="GO:0005886">
    <property type="term" value="C:plasma membrane"/>
    <property type="evidence" value="ECO:0007669"/>
    <property type="project" value="UniProtKB-SubCell"/>
</dbReference>
<protein>
    <submittedName>
        <fullName evidence="10">Major facilitator superfamily MFS_1</fullName>
    </submittedName>
</protein>
<dbReference type="PANTHER" id="PTHR23514:SF3">
    <property type="entry name" value="BYPASS OF STOP CODON PROTEIN 6"/>
    <property type="match status" value="1"/>
</dbReference>
<keyword evidence="4 8" id="KW-0812">Transmembrane</keyword>
<reference evidence="10 11" key="1">
    <citation type="submission" date="2010-07" db="EMBL/GenBank/DDBJ databases">
        <title>The draft genome of Paenibacillus curdlanolyticus YK9.</title>
        <authorList>
            <consortium name="US DOE Joint Genome Institute (JGI-PGF)"/>
            <person name="Lucas S."/>
            <person name="Copeland A."/>
            <person name="Lapidus A."/>
            <person name="Cheng J.-F."/>
            <person name="Bruce D."/>
            <person name="Goodwin L."/>
            <person name="Pitluck S."/>
            <person name="Land M.L."/>
            <person name="Hauser L."/>
            <person name="Chang Y.-J."/>
            <person name="Jeffries C."/>
            <person name="Anderson I.J."/>
            <person name="Johnson E."/>
            <person name="Loganathan U."/>
            <person name="Mulhopadhyay B."/>
            <person name="Kyrpides N."/>
            <person name="Woyke T.J."/>
        </authorList>
    </citation>
    <scope>NUCLEOTIDE SEQUENCE [LARGE SCALE GENOMIC DNA]</scope>
    <source>
        <strain evidence="10 11">YK9</strain>
    </source>
</reference>
<proteinExistence type="inferred from homology"/>
<evidence type="ECO:0000313" key="10">
    <source>
        <dbReference type="EMBL" id="EFM10817.1"/>
    </source>
</evidence>
<feature type="transmembrane region" description="Helical" evidence="8">
    <location>
        <begin position="245"/>
        <end position="265"/>
    </location>
</feature>
<feature type="coiled-coil region" evidence="7">
    <location>
        <begin position="182"/>
        <end position="209"/>
    </location>
</feature>
<feature type="transmembrane region" description="Helical" evidence="8">
    <location>
        <begin position="301"/>
        <end position="322"/>
    </location>
</feature>
<dbReference type="STRING" id="717606.PaecuDRAFT_2064"/>
<evidence type="ECO:0000256" key="5">
    <source>
        <dbReference type="ARBA" id="ARBA00022989"/>
    </source>
</evidence>
<keyword evidence="6 8" id="KW-0472">Membrane</keyword>
<evidence type="ECO:0000256" key="3">
    <source>
        <dbReference type="ARBA" id="ARBA00022448"/>
    </source>
</evidence>
<evidence type="ECO:0000256" key="7">
    <source>
        <dbReference type="SAM" id="Coils"/>
    </source>
</evidence>
<evidence type="ECO:0000259" key="9">
    <source>
        <dbReference type="PROSITE" id="PS50850"/>
    </source>
</evidence>
<feature type="transmembrane region" description="Helical" evidence="8">
    <location>
        <begin position="277"/>
        <end position="295"/>
    </location>
</feature>
<feature type="transmembrane region" description="Helical" evidence="8">
    <location>
        <begin position="157"/>
        <end position="177"/>
    </location>
</feature>
<feature type="transmembrane region" description="Helical" evidence="8">
    <location>
        <begin position="334"/>
        <end position="353"/>
    </location>
</feature>
<evidence type="ECO:0000256" key="6">
    <source>
        <dbReference type="ARBA" id="ARBA00023136"/>
    </source>
</evidence>
<sequence length="399" mass="42504">MMTRLVILGCIAFLVVGLGQLVVGTVMEPMVHAYGVQYGDGGQLVMNQFLGGVAGVLLAPWLMRLLGKKKLLLTALACMVLAESIYAFQPPWLMMLITGPIAGFGFGTTEAVVASFIILTAGNNANVAMSRVEVSFGVGALLMPFAGAPLISSGNWMTGFAVVSVLAIVTLILWLVFWPRELDQSKEEAKEAELKSAQAQASISRSRRNIIMLACGLFIAVYVGFEISLVHYFPSLLVNNGLSDASASLSLSVYWGAMVLGRLVSGHIADRWGGAPYMLVTCSASAVLFLILGITESTGGMFALAFGMGLVMSGMYSIAIVFSSRALPGSNEKTISFLMMFGGVGGAFMPKLTGWFIDRNGVEDMRWLFVVFAVAMLAVIAWAIIASRKTRKLADATSA</sequence>
<dbReference type="AlphaFoldDB" id="E0I8T3"/>
<organism evidence="10 11">
    <name type="scientific">Paenibacillus curdlanolyticus YK9</name>
    <dbReference type="NCBI Taxonomy" id="717606"/>
    <lineage>
        <taxon>Bacteria</taxon>
        <taxon>Bacillati</taxon>
        <taxon>Bacillota</taxon>
        <taxon>Bacilli</taxon>
        <taxon>Bacillales</taxon>
        <taxon>Paenibacillaceae</taxon>
        <taxon>Paenibacillus</taxon>
    </lineage>
</organism>
<dbReference type="Proteomes" id="UP000005387">
    <property type="component" value="Unassembled WGS sequence"/>
</dbReference>
<feature type="transmembrane region" description="Helical" evidence="8">
    <location>
        <begin position="70"/>
        <end position="89"/>
    </location>
</feature>
<dbReference type="PANTHER" id="PTHR23514">
    <property type="entry name" value="BYPASS OF STOP CODON PROTEIN 6"/>
    <property type="match status" value="1"/>
</dbReference>
<evidence type="ECO:0000256" key="4">
    <source>
        <dbReference type="ARBA" id="ARBA00022692"/>
    </source>
</evidence>
<feature type="domain" description="Major facilitator superfamily (MFS) profile" evidence="9">
    <location>
        <begin position="5"/>
        <end position="391"/>
    </location>
</feature>
<evidence type="ECO:0000313" key="11">
    <source>
        <dbReference type="Proteomes" id="UP000005387"/>
    </source>
</evidence>
<feature type="transmembrane region" description="Helical" evidence="8">
    <location>
        <begin position="101"/>
        <end position="122"/>
    </location>
</feature>
<keyword evidence="11" id="KW-1185">Reference proteome</keyword>